<protein>
    <recommendedName>
        <fullName evidence="4 9">2-(3-amino-3-carboxypropyl)histidine synthase subunit 2</fullName>
    </recommendedName>
</protein>
<organism evidence="10 11">
    <name type="scientific">Ditylenchus destructor</name>
    <dbReference type="NCBI Taxonomy" id="166010"/>
    <lineage>
        <taxon>Eukaryota</taxon>
        <taxon>Metazoa</taxon>
        <taxon>Ecdysozoa</taxon>
        <taxon>Nematoda</taxon>
        <taxon>Chromadorea</taxon>
        <taxon>Rhabditida</taxon>
        <taxon>Tylenchina</taxon>
        <taxon>Tylenchomorpha</taxon>
        <taxon>Sphaerularioidea</taxon>
        <taxon>Anguinidae</taxon>
        <taxon>Anguininae</taxon>
        <taxon>Ditylenchus</taxon>
    </lineage>
</organism>
<dbReference type="EMBL" id="JAKKPZ010000003">
    <property type="protein sequence ID" value="KAI1723323.1"/>
    <property type="molecule type" value="Genomic_DNA"/>
</dbReference>
<dbReference type="SFLD" id="SFLDS00032">
    <property type="entry name" value="Radical_SAM_3-amino-3-carboxyp"/>
    <property type="match status" value="1"/>
</dbReference>
<keyword evidence="5 9" id="KW-0479">Metal-binding</keyword>
<comment type="similarity">
    <text evidence="3 9">Belongs to the DPH1/DPH2 family. DPH2 subfamily.</text>
</comment>
<dbReference type="GO" id="GO:0051536">
    <property type="term" value="F:iron-sulfur cluster binding"/>
    <property type="evidence" value="ECO:0007669"/>
    <property type="project" value="UniProtKB-KW"/>
</dbReference>
<dbReference type="InterPro" id="IPR016435">
    <property type="entry name" value="DPH1/DPH2"/>
</dbReference>
<keyword evidence="7 9" id="KW-0411">Iron-sulfur</keyword>
<evidence type="ECO:0000256" key="1">
    <source>
        <dbReference type="ARBA" id="ARBA00001966"/>
    </source>
</evidence>
<dbReference type="PANTHER" id="PTHR10762:SF2">
    <property type="entry name" value="2-(3-AMINO-3-CARBOXYPROPYL)HISTIDINE SYNTHASE SUBUNIT 2"/>
    <property type="match status" value="1"/>
</dbReference>
<dbReference type="AlphaFoldDB" id="A0AAD4R4U5"/>
<sequence length="484" mass="53740">MSEPPKLFSDDIAAQAPSSSATIDAVDANLLSELDLSSSDAVKEFFELDKVIRWINDNGYRRVALQLPDTYLAHAFQISQQLESAAASAKVYVLGDTSYRNCCIDDVAAEHANCDSLVHFGDACLSAPSSRIPLLYIFCNFKFDFDDFEVKLKSTLERSECCSNIALVYDSFLIHSAEKLAETVAKCVPSSVNIVTCHASICDGKEINKTSNEFNESSSNSFGREIPEEMLGWENATLIFIGSEKSPLLPLWLMTYLQFSDVIHYVPGETKIEQFQPNSNRQLRRRLFLIEKLRDAGTVGLVVGTLAVRGFKEAIARIRQLCKTAGKKLYVFSIGKLNEAKLSNFATDIDVFVLLSCPFGIVLSNEFFKPIVSFFEAEIALNPSKSWYSGNGWTAQFESILSDDIGNQEEETTDVSLITGKMRVTNIDAVETTNDRREVIQYTAGDYFANRTWKGLNDEHSEGDNVTVKEGLSGIAAGYTTEQQ</sequence>
<proteinExistence type="inferred from homology"/>
<evidence type="ECO:0000256" key="2">
    <source>
        <dbReference type="ARBA" id="ARBA00005156"/>
    </source>
</evidence>
<dbReference type="InterPro" id="IPR010014">
    <property type="entry name" value="DHP2"/>
</dbReference>
<dbReference type="FunFam" id="3.40.50.11840:FF:000002">
    <property type="entry name" value="2-(3-amino-3-carboxypropyl)histidine synthase subunit 2"/>
    <property type="match status" value="1"/>
</dbReference>
<evidence type="ECO:0000256" key="8">
    <source>
        <dbReference type="ARBA" id="ARBA00045159"/>
    </source>
</evidence>
<evidence type="ECO:0000256" key="9">
    <source>
        <dbReference type="RuleBase" id="RU364133"/>
    </source>
</evidence>
<dbReference type="SFLD" id="SFLDG01121">
    <property type="entry name" value="Diphthamide_biosynthesis"/>
    <property type="match status" value="1"/>
</dbReference>
<comment type="cofactor">
    <cofactor evidence="1">
        <name>[4Fe-4S] cluster</name>
        <dbReference type="ChEBI" id="CHEBI:49883"/>
    </cofactor>
</comment>
<evidence type="ECO:0000256" key="6">
    <source>
        <dbReference type="ARBA" id="ARBA00023004"/>
    </source>
</evidence>
<evidence type="ECO:0000313" key="10">
    <source>
        <dbReference type="EMBL" id="KAI1723323.1"/>
    </source>
</evidence>
<keyword evidence="6 9" id="KW-0408">Iron</keyword>
<keyword evidence="11" id="KW-1185">Reference proteome</keyword>
<dbReference type="GO" id="GO:0090560">
    <property type="term" value="F:2-(3-amino-3-carboxypropyl)histidine synthase activity"/>
    <property type="evidence" value="ECO:0007669"/>
    <property type="project" value="InterPro"/>
</dbReference>
<dbReference type="Gene3D" id="3.40.50.11860">
    <property type="entry name" value="Diphthamide synthesis DPH1/DPH2 domain 3"/>
    <property type="match status" value="1"/>
</dbReference>
<comment type="function">
    <text evidence="8 9">Required for the first step of diphthamide biosynthesis, a post-translational modification of histidine which occurs in elongation factor 2. DPH1 and DPH2 transfer a 3-amino-3-carboxypropyl (ACP) group from S-adenosyl-L-methionine (SAM) to a histidine residue, the reaction is assisted by a reduction system comprising DPH3 and a NADH-dependent reductase. Facilitates the reduction of the catalytic iron-sulfur cluster found in the DPH1 subunit.</text>
</comment>
<accession>A0AAD4R4U5</accession>
<gene>
    <name evidence="10" type="ORF">DdX_03477</name>
</gene>
<dbReference type="Proteomes" id="UP001201812">
    <property type="component" value="Unassembled WGS sequence"/>
</dbReference>
<comment type="pathway">
    <text evidence="2 9">Protein modification; peptidyl-diphthamide biosynthesis.</text>
</comment>
<evidence type="ECO:0000256" key="5">
    <source>
        <dbReference type="ARBA" id="ARBA00022723"/>
    </source>
</evidence>
<dbReference type="PANTHER" id="PTHR10762">
    <property type="entry name" value="DIPHTHAMIDE BIOSYNTHESIS PROTEIN"/>
    <property type="match status" value="1"/>
</dbReference>
<dbReference type="InterPro" id="IPR042263">
    <property type="entry name" value="DPH1/DPH2_1"/>
</dbReference>
<evidence type="ECO:0000313" key="11">
    <source>
        <dbReference type="Proteomes" id="UP001201812"/>
    </source>
</evidence>
<dbReference type="FunFam" id="3.40.50.11860:FF:000001">
    <property type="entry name" value="2-(3-amino-3-carboxypropyl)histidine synthase subunit 2"/>
    <property type="match status" value="1"/>
</dbReference>
<comment type="caution">
    <text evidence="10">The sequence shown here is derived from an EMBL/GenBank/DDBJ whole genome shotgun (WGS) entry which is preliminary data.</text>
</comment>
<dbReference type="GO" id="GO:0046872">
    <property type="term" value="F:metal ion binding"/>
    <property type="evidence" value="ECO:0007669"/>
    <property type="project" value="UniProtKB-KW"/>
</dbReference>
<name>A0AAD4R4U5_9BILA</name>
<dbReference type="Pfam" id="PF01866">
    <property type="entry name" value="Diphthamide_syn"/>
    <property type="match status" value="1"/>
</dbReference>
<dbReference type="NCBIfam" id="TIGR00272">
    <property type="entry name" value="DPH2"/>
    <property type="match status" value="1"/>
</dbReference>
<dbReference type="GO" id="GO:0017183">
    <property type="term" value="P:protein histidyl modification to diphthamide"/>
    <property type="evidence" value="ECO:0007669"/>
    <property type="project" value="InterPro"/>
</dbReference>
<evidence type="ECO:0000256" key="4">
    <source>
        <dbReference type="ARBA" id="ARBA00021914"/>
    </source>
</evidence>
<dbReference type="NCBIfam" id="TIGR00322">
    <property type="entry name" value="diphth2_R"/>
    <property type="match status" value="1"/>
</dbReference>
<dbReference type="InterPro" id="IPR042265">
    <property type="entry name" value="DPH1/DPH2_3"/>
</dbReference>
<dbReference type="Gene3D" id="3.40.50.11840">
    <property type="entry name" value="Diphthamide synthesis DPH1/DPH2 domain 1"/>
    <property type="match status" value="1"/>
</dbReference>
<evidence type="ECO:0000256" key="3">
    <source>
        <dbReference type="ARBA" id="ARBA00006179"/>
    </source>
</evidence>
<reference evidence="10" key="1">
    <citation type="submission" date="2022-01" db="EMBL/GenBank/DDBJ databases">
        <title>Genome Sequence Resource for Two Populations of Ditylenchus destructor, the Migratory Endoparasitic Phytonematode.</title>
        <authorList>
            <person name="Zhang H."/>
            <person name="Lin R."/>
            <person name="Xie B."/>
        </authorList>
    </citation>
    <scope>NUCLEOTIDE SEQUENCE</scope>
    <source>
        <strain evidence="10">BazhouSP</strain>
    </source>
</reference>
<evidence type="ECO:0000256" key="7">
    <source>
        <dbReference type="ARBA" id="ARBA00023014"/>
    </source>
</evidence>